<dbReference type="InterPro" id="IPR000600">
    <property type="entry name" value="ROK"/>
</dbReference>
<dbReference type="Gene3D" id="3.30.420.40">
    <property type="match status" value="2"/>
</dbReference>
<dbReference type="PANTHER" id="PTHR18964:SF165">
    <property type="entry name" value="BETA-GLUCOSIDE KINASE"/>
    <property type="match status" value="1"/>
</dbReference>
<sequence length="297" mass="31555">MGNPFVNLLTFDIGGTHIKYGFVSDTGVVGDTWVADTEGKRGAEFVLNRLLELAAPLVEARRPDGIAVSSLGLIDPLTGFVTAAAEAIPDYVGTSPLQVLADAFNLPVAVENDVNCVALAEGWRGAAQGVGNYIALTVGTGIGGGIVIDHRLYRGHRAAAGEWGYMRIADKLWEDHASMRGLIDAARAATGQTLDGRAIFAAHDGGDPVLRQVVDDWLTLLATGIANLIYALNPQRVVIGGGIASRGQRFHDEIESRINECLLPDFRDMSEIALATAGNHAGMIGAVRNWLTAKRLF</sequence>
<dbReference type="Proteomes" id="UP001156836">
    <property type="component" value="Unassembled WGS sequence"/>
</dbReference>
<proteinExistence type="predicted"/>
<comment type="caution">
    <text evidence="1">The sequence shown here is derived from an EMBL/GenBank/DDBJ whole genome shotgun (WGS) entry which is preliminary data.</text>
</comment>
<evidence type="ECO:0000313" key="2">
    <source>
        <dbReference type="Proteomes" id="UP001156836"/>
    </source>
</evidence>
<evidence type="ECO:0000313" key="1">
    <source>
        <dbReference type="EMBL" id="GLS04110.1"/>
    </source>
</evidence>
<dbReference type="PANTHER" id="PTHR18964">
    <property type="entry name" value="ROK (REPRESSOR, ORF, KINASE) FAMILY"/>
    <property type="match status" value="1"/>
</dbReference>
<gene>
    <name evidence="1" type="ORF">GCM10007860_12560</name>
</gene>
<organism evidence="1 2">
    <name type="scientific">Chitiniphilus shinanonensis</name>
    <dbReference type="NCBI Taxonomy" id="553088"/>
    <lineage>
        <taxon>Bacteria</taxon>
        <taxon>Pseudomonadati</taxon>
        <taxon>Pseudomonadota</taxon>
        <taxon>Betaproteobacteria</taxon>
        <taxon>Neisseriales</taxon>
        <taxon>Chitinibacteraceae</taxon>
        <taxon>Chitiniphilus</taxon>
    </lineage>
</organism>
<keyword evidence="1" id="KW-0418">Kinase</keyword>
<dbReference type="EMBL" id="BSOZ01000013">
    <property type="protein sequence ID" value="GLS04110.1"/>
    <property type="molecule type" value="Genomic_DNA"/>
</dbReference>
<dbReference type="SUPFAM" id="SSF53067">
    <property type="entry name" value="Actin-like ATPase domain"/>
    <property type="match status" value="1"/>
</dbReference>
<dbReference type="GO" id="GO:0016301">
    <property type="term" value="F:kinase activity"/>
    <property type="evidence" value="ECO:0007669"/>
    <property type="project" value="UniProtKB-KW"/>
</dbReference>
<dbReference type="CDD" id="cd24068">
    <property type="entry name" value="ASKHA_NBD_ROK_FnNanK-like"/>
    <property type="match status" value="1"/>
</dbReference>
<keyword evidence="2" id="KW-1185">Reference proteome</keyword>
<keyword evidence="1" id="KW-0808">Transferase</keyword>
<dbReference type="Pfam" id="PF00480">
    <property type="entry name" value="ROK"/>
    <property type="match status" value="1"/>
</dbReference>
<accession>A0ABQ6BQ10</accession>
<name>A0ABQ6BQ10_9NEIS</name>
<protein>
    <submittedName>
        <fullName evidence="1">Sugar kinase</fullName>
    </submittedName>
</protein>
<dbReference type="InterPro" id="IPR043129">
    <property type="entry name" value="ATPase_NBD"/>
</dbReference>
<reference evidence="2" key="1">
    <citation type="journal article" date="2019" name="Int. J. Syst. Evol. Microbiol.">
        <title>The Global Catalogue of Microorganisms (GCM) 10K type strain sequencing project: providing services to taxonomists for standard genome sequencing and annotation.</title>
        <authorList>
            <consortium name="The Broad Institute Genomics Platform"/>
            <consortium name="The Broad Institute Genome Sequencing Center for Infectious Disease"/>
            <person name="Wu L."/>
            <person name="Ma J."/>
        </authorList>
    </citation>
    <scope>NUCLEOTIDE SEQUENCE [LARGE SCALE GENOMIC DNA]</scope>
    <source>
        <strain evidence="2">NBRC 104970</strain>
    </source>
</reference>